<dbReference type="InterPro" id="IPR005769">
    <property type="entry name" value="PhnE/PtxC"/>
</dbReference>
<dbReference type="Gene3D" id="1.10.3720.10">
    <property type="entry name" value="MetI-like"/>
    <property type="match status" value="1"/>
</dbReference>
<name>A0A7Y6VAX5_9GAMM</name>
<reference evidence="9 10" key="1">
    <citation type="submission" date="2020-06" db="EMBL/GenBank/DDBJ databases">
        <title>Halomonas sp. QX-1 draft genome sequence.</title>
        <authorList>
            <person name="Qiu X."/>
        </authorList>
    </citation>
    <scope>NUCLEOTIDE SEQUENCE [LARGE SCALE GENOMIC DNA]</scope>
    <source>
        <strain evidence="9 10">QX-1</strain>
    </source>
</reference>
<evidence type="ECO:0000256" key="4">
    <source>
        <dbReference type="ARBA" id="ARBA00022692"/>
    </source>
</evidence>
<dbReference type="AlphaFoldDB" id="A0A7Y6VAX5"/>
<keyword evidence="3" id="KW-1003">Cell membrane</keyword>
<protein>
    <submittedName>
        <fullName evidence="9">Phosphonate ABC transporter, permease protein PhnE</fullName>
    </submittedName>
</protein>
<accession>A0A7Y6VAX5</accession>
<dbReference type="CDD" id="cd06261">
    <property type="entry name" value="TM_PBP2"/>
    <property type="match status" value="1"/>
</dbReference>
<evidence type="ECO:0000256" key="3">
    <source>
        <dbReference type="ARBA" id="ARBA00022475"/>
    </source>
</evidence>
<dbReference type="Pfam" id="PF00528">
    <property type="entry name" value="BPD_transp_1"/>
    <property type="match status" value="1"/>
</dbReference>
<dbReference type="Proteomes" id="UP000589984">
    <property type="component" value="Unassembled WGS sequence"/>
</dbReference>
<comment type="subcellular location">
    <subcellularLocation>
        <location evidence="1 7">Cell membrane</location>
        <topology evidence="1 7">Multi-pass membrane protein</topology>
    </subcellularLocation>
</comment>
<proteinExistence type="inferred from homology"/>
<comment type="similarity">
    <text evidence="7">Belongs to the binding-protein-dependent transport system permease family.</text>
</comment>
<dbReference type="PROSITE" id="PS50928">
    <property type="entry name" value="ABC_TM1"/>
    <property type="match status" value="1"/>
</dbReference>
<dbReference type="InterPro" id="IPR035906">
    <property type="entry name" value="MetI-like_sf"/>
</dbReference>
<gene>
    <name evidence="9" type="primary">phnE</name>
    <name evidence="9" type="ORF">HUO07_20435</name>
</gene>
<dbReference type="GO" id="GO:0015416">
    <property type="term" value="F:ABC-type phosphonate transporter activity"/>
    <property type="evidence" value="ECO:0007669"/>
    <property type="project" value="InterPro"/>
</dbReference>
<dbReference type="PANTHER" id="PTHR30043">
    <property type="entry name" value="PHOSPHONATES TRANSPORT SYSTEM PERMEASE PROTEIN"/>
    <property type="match status" value="1"/>
</dbReference>
<dbReference type="SUPFAM" id="SSF161098">
    <property type="entry name" value="MetI-like"/>
    <property type="match status" value="1"/>
</dbReference>
<organism evidence="9 10">
    <name type="scientific">Vreelandella maris</name>
    <dbReference type="NCBI Taxonomy" id="2729617"/>
    <lineage>
        <taxon>Bacteria</taxon>
        <taxon>Pseudomonadati</taxon>
        <taxon>Pseudomonadota</taxon>
        <taxon>Gammaproteobacteria</taxon>
        <taxon>Oceanospirillales</taxon>
        <taxon>Halomonadaceae</taxon>
        <taxon>Vreelandella</taxon>
    </lineage>
</organism>
<keyword evidence="10" id="KW-1185">Reference proteome</keyword>
<feature type="domain" description="ABC transmembrane type-1" evidence="8">
    <location>
        <begin position="91"/>
        <end position="273"/>
    </location>
</feature>
<feature type="transmembrane region" description="Helical" evidence="7">
    <location>
        <begin position="254"/>
        <end position="271"/>
    </location>
</feature>
<evidence type="ECO:0000256" key="1">
    <source>
        <dbReference type="ARBA" id="ARBA00004651"/>
    </source>
</evidence>
<keyword evidence="2 7" id="KW-0813">Transport</keyword>
<dbReference type="EMBL" id="JABWCV010000041">
    <property type="protein sequence ID" value="NVF16497.1"/>
    <property type="molecule type" value="Genomic_DNA"/>
</dbReference>
<dbReference type="RefSeq" id="WP_176304997.1">
    <property type="nucleotide sequence ID" value="NZ_CAXBNY010000004.1"/>
</dbReference>
<evidence type="ECO:0000256" key="2">
    <source>
        <dbReference type="ARBA" id="ARBA00022448"/>
    </source>
</evidence>
<dbReference type="InterPro" id="IPR000515">
    <property type="entry name" value="MetI-like"/>
</dbReference>
<comment type="caution">
    <text evidence="9">The sequence shown here is derived from an EMBL/GenBank/DDBJ whole genome shotgun (WGS) entry which is preliminary data.</text>
</comment>
<sequence>MNERAETQLTQEQARQQAAQRGQWRRLPLVENPRLRWGLLIGAVVYLVLALASVEVNWARVAEGAGRAVNFLGAFMQPDFVSRYDDIVAGLLESLTMTLTSTVVGVLLAIPVGLGAARNISPLPIYFICRAIIAVSRTFQEIIIAILFVVMFGFGPLAGMITLAFATIGFMAKLLAEDIEDLDWRQVEAVRATGASWWQTMNHAVQPQVMPRLIGLSVYRLDINFRESAVIGIVGAGGIGATLNTSLSRYEYDTSAAILLVIIAIVLLCEYSSSHVRRWTQ</sequence>
<evidence type="ECO:0000259" key="8">
    <source>
        <dbReference type="PROSITE" id="PS50928"/>
    </source>
</evidence>
<dbReference type="PANTHER" id="PTHR30043:SF1">
    <property type="entry name" value="ABC TRANSPORT SYSTEM PERMEASE PROTEIN P69"/>
    <property type="match status" value="1"/>
</dbReference>
<evidence type="ECO:0000256" key="5">
    <source>
        <dbReference type="ARBA" id="ARBA00022989"/>
    </source>
</evidence>
<dbReference type="NCBIfam" id="TIGR01097">
    <property type="entry name" value="PhnE"/>
    <property type="match status" value="1"/>
</dbReference>
<evidence type="ECO:0000313" key="9">
    <source>
        <dbReference type="EMBL" id="NVF16497.1"/>
    </source>
</evidence>
<keyword evidence="5 7" id="KW-1133">Transmembrane helix</keyword>
<evidence type="ECO:0000313" key="10">
    <source>
        <dbReference type="Proteomes" id="UP000589984"/>
    </source>
</evidence>
<keyword evidence="4 7" id="KW-0812">Transmembrane</keyword>
<evidence type="ECO:0000256" key="6">
    <source>
        <dbReference type="ARBA" id="ARBA00023136"/>
    </source>
</evidence>
<feature type="transmembrane region" description="Helical" evidence="7">
    <location>
        <begin position="95"/>
        <end position="115"/>
    </location>
</feature>
<evidence type="ECO:0000256" key="7">
    <source>
        <dbReference type="RuleBase" id="RU363032"/>
    </source>
</evidence>
<dbReference type="GO" id="GO:0005886">
    <property type="term" value="C:plasma membrane"/>
    <property type="evidence" value="ECO:0007669"/>
    <property type="project" value="UniProtKB-SubCell"/>
</dbReference>
<feature type="transmembrane region" description="Helical" evidence="7">
    <location>
        <begin position="35"/>
        <end position="54"/>
    </location>
</feature>
<keyword evidence="6 7" id="KW-0472">Membrane</keyword>